<dbReference type="OrthoDB" id="742048at2759"/>
<keyword evidence="1" id="KW-0812">Transmembrane</keyword>
<evidence type="ECO:0000313" key="2">
    <source>
        <dbReference type="EMBL" id="POO03751.1"/>
    </source>
</evidence>
<proteinExistence type="predicted"/>
<keyword evidence="1" id="KW-1133">Transmembrane helix</keyword>
<dbReference type="Proteomes" id="UP000237000">
    <property type="component" value="Unassembled WGS sequence"/>
</dbReference>
<protein>
    <submittedName>
        <fullName evidence="2">Uncharacterized protein</fullName>
    </submittedName>
</protein>
<dbReference type="PANTHER" id="PTHR36000">
    <property type="entry name" value="DEFECTIVE 1273 PROTEIN, PUTATIVE-RELATED"/>
    <property type="match status" value="1"/>
</dbReference>
<gene>
    <name evidence="2" type="ORF">TorRG33x02_000550</name>
</gene>
<dbReference type="PANTHER" id="PTHR36000:SF3">
    <property type="entry name" value="EMBRYO DEFECTIVE 1273"/>
    <property type="match status" value="1"/>
</dbReference>
<organism evidence="2 3">
    <name type="scientific">Trema orientale</name>
    <name type="common">Charcoal tree</name>
    <name type="synonym">Celtis orientalis</name>
    <dbReference type="NCBI Taxonomy" id="63057"/>
    <lineage>
        <taxon>Eukaryota</taxon>
        <taxon>Viridiplantae</taxon>
        <taxon>Streptophyta</taxon>
        <taxon>Embryophyta</taxon>
        <taxon>Tracheophyta</taxon>
        <taxon>Spermatophyta</taxon>
        <taxon>Magnoliopsida</taxon>
        <taxon>eudicotyledons</taxon>
        <taxon>Gunneridae</taxon>
        <taxon>Pentapetalae</taxon>
        <taxon>rosids</taxon>
        <taxon>fabids</taxon>
        <taxon>Rosales</taxon>
        <taxon>Cannabaceae</taxon>
        <taxon>Trema</taxon>
    </lineage>
</organism>
<dbReference type="STRING" id="63057.A0A2P5G155"/>
<accession>A0A2P5G155</accession>
<evidence type="ECO:0000313" key="3">
    <source>
        <dbReference type="Proteomes" id="UP000237000"/>
    </source>
</evidence>
<name>A0A2P5G155_TREOI</name>
<sequence length="234" mass="25526">MALTASILSPPSSPPKLPNKLFGQQPCQLRRSLVLGTHHQTSSKYALKASMSQSGGPDKVTMQINDVKEKLEKAIPDSVKELEWEKAADVVVEQLVSLGQKALKWSIVVLFALSSLSDVIFSISRNQELMMPLGLLVGCLAADFLKETSQQVFPNSHGKGLNRNLIGVGCIFVFIKFISAFFGIRGKVILLHVANGGFLQVLWLWKGLLKGRDESNQDKSLSLGHDSLAVEGTE</sequence>
<keyword evidence="1" id="KW-0472">Membrane</keyword>
<feature type="transmembrane region" description="Helical" evidence="1">
    <location>
        <begin position="165"/>
        <end position="182"/>
    </location>
</feature>
<feature type="transmembrane region" description="Helical" evidence="1">
    <location>
        <begin position="188"/>
        <end position="205"/>
    </location>
</feature>
<dbReference type="InParanoid" id="A0A2P5G155"/>
<keyword evidence="3" id="KW-1185">Reference proteome</keyword>
<evidence type="ECO:0000256" key="1">
    <source>
        <dbReference type="SAM" id="Phobius"/>
    </source>
</evidence>
<dbReference type="AlphaFoldDB" id="A0A2P5G155"/>
<dbReference type="EMBL" id="JXTC01000001">
    <property type="protein sequence ID" value="POO03751.1"/>
    <property type="molecule type" value="Genomic_DNA"/>
</dbReference>
<comment type="caution">
    <text evidence="2">The sequence shown here is derived from an EMBL/GenBank/DDBJ whole genome shotgun (WGS) entry which is preliminary data.</text>
</comment>
<reference evidence="3" key="1">
    <citation type="submission" date="2016-06" db="EMBL/GenBank/DDBJ databases">
        <title>Parallel loss of symbiosis genes in relatives of nitrogen-fixing non-legume Parasponia.</title>
        <authorList>
            <person name="Van Velzen R."/>
            <person name="Holmer R."/>
            <person name="Bu F."/>
            <person name="Rutten L."/>
            <person name="Van Zeijl A."/>
            <person name="Liu W."/>
            <person name="Santuari L."/>
            <person name="Cao Q."/>
            <person name="Sharma T."/>
            <person name="Shen D."/>
            <person name="Roswanjaya Y."/>
            <person name="Wardhani T."/>
            <person name="Kalhor M.S."/>
            <person name="Jansen J."/>
            <person name="Van den Hoogen J."/>
            <person name="Gungor B."/>
            <person name="Hartog M."/>
            <person name="Hontelez J."/>
            <person name="Verver J."/>
            <person name="Yang W.-C."/>
            <person name="Schijlen E."/>
            <person name="Repin R."/>
            <person name="Schilthuizen M."/>
            <person name="Schranz E."/>
            <person name="Heidstra R."/>
            <person name="Miyata K."/>
            <person name="Fedorova E."/>
            <person name="Kohlen W."/>
            <person name="Bisseling T."/>
            <person name="Smit S."/>
            <person name="Geurts R."/>
        </authorList>
    </citation>
    <scope>NUCLEOTIDE SEQUENCE [LARGE SCALE GENOMIC DNA]</scope>
    <source>
        <strain evidence="3">cv. RG33-2</strain>
    </source>
</reference>